<keyword evidence="2" id="KW-1185">Reference proteome</keyword>
<gene>
    <name evidence="1" type="ORF">NM208_g15542</name>
</gene>
<protein>
    <submittedName>
        <fullName evidence="1">Uncharacterized protein</fullName>
    </submittedName>
</protein>
<reference evidence="1" key="1">
    <citation type="submission" date="2022-08" db="EMBL/GenBank/DDBJ databases">
        <title>Genome Sequence of Fusarium decemcellulare.</title>
        <authorList>
            <person name="Buettner E."/>
        </authorList>
    </citation>
    <scope>NUCLEOTIDE SEQUENCE</scope>
    <source>
        <strain evidence="1">Babe19</strain>
    </source>
</reference>
<comment type="caution">
    <text evidence="1">The sequence shown here is derived from an EMBL/GenBank/DDBJ whole genome shotgun (WGS) entry which is preliminary data.</text>
</comment>
<dbReference type="Proteomes" id="UP001148629">
    <property type="component" value="Unassembled WGS sequence"/>
</dbReference>
<dbReference type="EMBL" id="JANRMS010004243">
    <property type="protein sequence ID" value="KAJ3510353.1"/>
    <property type="molecule type" value="Genomic_DNA"/>
</dbReference>
<accession>A0ACC1RCQ6</accession>
<sequence>MSITSNVDLATLIEDVVESVHAGHAFQNFSLARLDSSLKPQQADKWGVNIIVDFLPSASWVFHVQVGAIRRIVMNILGNSLKYTTSGSIYIRVEQLHTPQSKSRLLRLTIADTGCGISEDYLAHDVFTPFSQEDHMESGSGLGLSIVKRIAEGLRGMVEIQSEIGVGTTVRVSLPLEVGEEEQEAGRAPADIPHPCTLPDEQELSPPQADDLRGLRISLVGFQDCSDENCRGGLLGNPLSEKENMTSICRDWLGLQIIQPYNDYGISPDIALCDEYSFDQAILLTQANKSIPVVVVCQNAVVARRLAAINAQNEATSEQWIHFTYQPLGPRKLAGTLSRTLEHWMSRQSLPKDLILHDIAIKDEFCPLGRDTPITPPVVKEEEIFPIGSAHFQDGQAIPTLCLPHRVLQSPAATPVEKEDPFAPTAERRGTVFLLVDDNPINLKMLSTFMKKLGYPYDTATDGQQAVTSYQQQPERYKCVFMDISMPVMNGFEATRLIRTMEAEVSLPRCTIIALTGLASQESQQEAFVCGIDLFLTKPVKLAEIKQIIEAKHLT</sequence>
<name>A0ACC1RCQ6_9HYPO</name>
<organism evidence="1 2">
    <name type="scientific">Fusarium decemcellulare</name>
    <dbReference type="NCBI Taxonomy" id="57161"/>
    <lineage>
        <taxon>Eukaryota</taxon>
        <taxon>Fungi</taxon>
        <taxon>Dikarya</taxon>
        <taxon>Ascomycota</taxon>
        <taxon>Pezizomycotina</taxon>
        <taxon>Sordariomycetes</taxon>
        <taxon>Hypocreomycetidae</taxon>
        <taxon>Hypocreales</taxon>
        <taxon>Nectriaceae</taxon>
        <taxon>Fusarium</taxon>
        <taxon>Fusarium decemcellulare species complex</taxon>
    </lineage>
</organism>
<proteinExistence type="predicted"/>
<evidence type="ECO:0000313" key="1">
    <source>
        <dbReference type="EMBL" id="KAJ3510353.1"/>
    </source>
</evidence>
<evidence type="ECO:0000313" key="2">
    <source>
        <dbReference type="Proteomes" id="UP001148629"/>
    </source>
</evidence>